<dbReference type="InterPro" id="IPR007362">
    <property type="entry name" value="DUF429"/>
</dbReference>
<evidence type="ECO:0000313" key="1">
    <source>
        <dbReference type="EMBL" id="MBX0302394.1"/>
    </source>
</evidence>
<reference evidence="1" key="1">
    <citation type="submission" date="2021-06" db="EMBL/GenBank/DDBJ databases">
        <title>Halomicroarcula sp. F24A a new haloarchaeum isolated from saline soil.</title>
        <authorList>
            <person name="Duran-Viseras A."/>
            <person name="Sanchez-Porro C."/>
            <person name="Ventosa A."/>
        </authorList>
    </citation>
    <scope>NUCLEOTIDE SEQUENCE</scope>
    <source>
        <strain evidence="1">F24A</strain>
    </source>
</reference>
<keyword evidence="2" id="KW-1185">Reference proteome</keyword>
<dbReference type="Pfam" id="PF04250">
    <property type="entry name" value="DUF429"/>
    <property type="match status" value="1"/>
</dbReference>
<gene>
    <name evidence="1" type="ORF">EGD98_01780</name>
</gene>
<dbReference type="Proteomes" id="UP000783863">
    <property type="component" value="Unassembled WGS sequence"/>
</dbReference>
<organism evidence="1 2">
    <name type="scientific">Haloarcula salinisoli</name>
    <dbReference type="NCBI Taxonomy" id="2487746"/>
    <lineage>
        <taxon>Archaea</taxon>
        <taxon>Methanobacteriati</taxon>
        <taxon>Methanobacteriota</taxon>
        <taxon>Stenosarchaea group</taxon>
        <taxon>Halobacteria</taxon>
        <taxon>Halobacteriales</taxon>
        <taxon>Haloarculaceae</taxon>
        <taxon>Haloarcula</taxon>
    </lineage>
</organism>
<proteinExistence type="predicted"/>
<sequence length="266" mass="28711">MTGEVLGVDFSGASAAGDALWVTEATQTDVGVRIDDCYRATERWGRDRESAHAGLVERIAADDVRTVGLDFPFSLPQSVLDAECDGTWRGFLEWVGSEDGPADPAAFSAACRDTAETTIGKRDLRRETDARRGALCPYTNRVRSMTYHGARDVLGRLADREDTAVVPMQDDADAETVVCEIYPAATFGWLGAYREGYKNTDGARARREYNLAAVEDCSVALGEHRETYLGNHDALDSLAAAVSAARVASGARTTPAGTREEGCIYV</sequence>
<accession>A0A8J7YG41</accession>
<dbReference type="EMBL" id="RKLQ01000001">
    <property type="protein sequence ID" value="MBX0302394.1"/>
    <property type="molecule type" value="Genomic_DNA"/>
</dbReference>
<dbReference type="RefSeq" id="WP_220586633.1">
    <property type="nucleotide sequence ID" value="NZ_RKLQ01000001.1"/>
</dbReference>
<dbReference type="AlphaFoldDB" id="A0A8J7YG41"/>
<evidence type="ECO:0000313" key="2">
    <source>
        <dbReference type="Proteomes" id="UP000783863"/>
    </source>
</evidence>
<comment type="caution">
    <text evidence="1">The sequence shown here is derived from an EMBL/GenBank/DDBJ whole genome shotgun (WGS) entry which is preliminary data.</text>
</comment>
<protein>
    <submittedName>
        <fullName evidence="1">DUF429 domain-containing protein</fullName>
    </submittedName>
</protein>
<name>A0A8J7YG41_9EURY</name>